<evidence type="ECO:0000313" key="1">
    <source>
        <dbReference type="EMBL" id="PYH92665.1"/>
    </source>
</evidence>
<dbReference type="PANTHER" id="PTHR38797:SF4">
    <property type="entry name" value="NUCLEAR PORE COMPLEX PROTEIN NUP85"/>
    <property type="match status" value="1"/>
</dbReference>
<dbReference type="Pfam" id="PF12311">
    <property type="entry name" value="DUF3632"/>
    <property type="match status" value="1"/>
</dbReference>
<dbReference type="Proteomes" id="UP000247810">
    <property type="component" value="Unassembled WGS sequence"/>
</dbReference>
<evidence type="ECO:0000313" key="2">
    <source>
        <dbReference type="Proteomes" id="UP000247810"/>
    </source>
</evidence>
<organism evidence="1 2">
    <name type="scientific">Aspergillus ellipticus CBS 707.79</name>
    <dbReference type="NCBI Taxonomy" id="1448320"/>
    <lineage>
        <taxon>Eukaryota</taxon>
        <taxon>Fungi</taxon>
        <taxon>Dikarya</taxon>
        <taxon>Ascomycota</taxon>
        <taxon>Pezizomycotina</taxon>
        <taxon>Eurotiomycetes</taxon>
        <taxon>Eurotiomycetidae</taxon>
        <taxon>Eurotiales</taxon>
        <taxon>Aspergillaceae</taxon>
        <taxon>Aspergillus</taxon>
        <taxon>Aspergillus subgen. Circumdati</taxon>
    </lineage>
</organism>
<name>A0A319D5H6_9EURO</name>
<accession>A0A319D5H6</accession>
<dbReference type="OrthoDB" id="3350591at2759"/>
<gene>
    <name evidence="1" type="ORF">BO71DRAFT_383082</name>
</gene>
<dbReference type="AlphaFoldDB" id="A0A319D5H6"/>
<reference evidence="1 2" key="1">
    <citation type="submission" date="2018-02" db="EMBL/GenBank/DDBJ databases">
        <title>The genomes of Aspergillus section Nigri reveals drivers in fungal speciation.</title>
        <authorList>
            <consortium name="DOE Joint Genome Institute"/>
            <person name="Vesth T.C."/>
            <person name="Nybo J."/>
            <person name="Theobald S."/>
            <person name="Brandl J."/>
            <person name="Frisvad J.C."/>
            <person name="Nielsen K.F."/>
            <person name="Lyhne E.K."/>
            <person name="Kogle M.E."/>
            <person name="Kuo A."/>
            <person name="Riley R."/>
            <person name="Clum A."/>
            <person name="Nolan M."/>
            <person name="Lipzen A."/>
            <person name="Salamov A."/>
            <person name="Henrissat B."/>
            <person name="Wiebenga A."/>
            <person name="De vries R.P."/>
            <person name="Grigoriev I.V."/>
            <person name="Mortensen U.H."/>
            <person name="Andersen M.R."/>
            <person name="Baker S.E."/>
        </authorList>
    </citation>
    <scope>NUCLEOTIDE SEQUENCE [LARGE SCALE GENOMIC DNA]</scope>
    <source>
        <strain evidence="1 2">CBS 707.79</strain>
    </source>
</reference>
<sequence>MNQHLIDNWDDIKKPGRDDDVEGFLWQTWQVFLDTAEQTPHDHPGHDKLVQVIIELTKLPSRKVHKESTLWSDLPILGPSLREAWIAPEVRAEKIPSEAATKWIRLNSFTARLSDAGFLKNSLFGLWSILLALEDTGLSRSGLECSVAAAAEWIVHAQRVLLENGARMDATGEEDRPMLAGRLCDGPSRFSSHRWEFWRRRFGEVGGVARDCVVRMVRAG</sequence>
<dbReference type="InterPro" id="IPR053204">
    <property type="entry name" value="Oxopyrrolidines_Biosynth-assoc"/>
</dbReference>
<dbReference type="VEuPathDB" id="FungiDB:BO71DRAFT_383082"/>
<proteinExistence type="predicted"/>
<protein>
    <submittedName>
        <fullName evidence="1">Uncharacterized protein</fullName>
    </submittedName>
</protein>
<dbReference type="STRING" id="1448320.A0A319D5H6"/>
<dbReference type="EMBL" id="KZ825911">
    <property type="protein sequence ID" value="PYH92665.1"/>
    <property type="molecule type" value="Genomic_DNA"/>
</dbReference>
<keyword evidence="2" id="KW-1185">Reference proteome</keyword>
<dbReference type="InterPro" id="IPR022085">
    <property type="entry name" value="OpdG"/>
</dbReference>
<dbReference type="PANTHER" id="PTHR38797">
    <property type="entry name" value="NUCLEAR PORE COMPLEX PROTEIN NUP85-RELATED"/>
    <property type="match status" value="1"/>
</dbReference>